<feature type="non-terminal residue" evidence="6">
    <location>
        <position position="54"/>
    </location>
</feature>
<keyword evidence="4" id="KW-0007">Acetylation</keyword>
<keyword evidence="7" id="KW-1185">Reference proteome</keyword>
<dbReference type="InterPro" id="IPR003461">
    <property type="entry name" value="Keratin"/>
</dbReference>
<dbReference type="Pfam" id="PF02422">
    <property type="entry name" value="Keratin"/>
    <property type="match status" value="1"/>
</dbReference>
<dbReference type="GO" id="GO:0005200">
    <property type="term" value="F:structural constituent of cytoskeleton"/>
    <property type="evidence" value="ECO:0007669"/>
    <property type="project" value="InterPro"/>
</dbReference>
<dbReference type="AlphaFoldDB" id="A0A7K5J7N5"/>
<proteinExistence type="inferred from homology"/>
<accession>A0A7K5J7N5</accession>
<comment type="subunit">
    <text evidence="2 5">The avian keratins (F-ker, S-ker, C-ker and B-ker) are a complex mixture of very similar polypeptides.</text>
</comment>
<gene>
    <name evidence="6" type="primary">Krfd_1</name>
    <name evidence="6" type="ORF">TOXRED_R01826</name>
</gene>
<evidence type="ECO:0000256" key="3">
    <source>
        <dbReference type="ARBA" id="ARBA00022744"/>
    </source>
</evidence>
<evidence type="ECO:0000256" key="2">
    <source>
        <dbReference type="ARBA" id="ARBA00011806"/>
    </source>
</evidence>
<dbReference type="PANTHER" id="PTHR31203">
    <property type="entry name" value="BETA-KERATIN-RELATED PROTEIN-RELATED"/>
    <property type="match status" value="1"/>
</dbReference>
<evidence type="ECO:0000313" key="6">
    <source>
        <dbReference type="EMBL" id="NWS89901.1"/>
    </source>
</evidence>
<evidence type="ECO:0000256" key="4">
    <source>
        <dbReference type="ARBA" id="ARBA00022990"/>
    </source>
</evidence>
<evidence type="ECO:0000313" key="7">
    <source>
        <dbReference type="Proteomes" id="UP000523146"/>
    </source>
</evidence>
<sequence>GPILSSFPQNTVVGSSTSAAVGSILSSQGVPISSGGFGLSGLGSGLCGTRCLPC</sequence>
<feature type="non-terminal residue" evidence="6">
    <location>
        <position position="1"/>
    </location>
</feature>
<comment type="caution">
    <text evidence="6">The sequence shown here is derived from an EMBL/GenBank/DDBJ whole genome shotgun (WGS) entry which is preliminary data.</text>
</comment>
<dbReference type="GO" id="GO:0005882">
    <property type="term" value="C:intermediate filament"/>
    <property type="evidence" value="ECO:0007669"/>
    <property type="project" value="UniProtKB-KW"/>
</dbReference>
<reference evidence="6 7" key="1">
    <citation type="submission" date="2019-09" db="EMBL/GenBank/DDBJ databases">
        <title>Bird 10,000 Genomes (B10K) Project - Family phase.</title>
        <authorList>
            <person name="Zhang G."/>
        </authorList>
    </citation>
    <scope>NUCLEOTIDE SEQUENCE [LARGE SCALE GENOMIC DNA]</scope>
    <source>
        <strain evidence="6">B10K-DU-002-15</strain>
        <tissue evidence="6">Muscle</tissue>
    </source>
</reference>
<dbReference type="EMBL" id="VXBI01011257">
    <property type="protein sequence ID" value="NWS89901.1"/>
    <property type="molecule type" value="Genomic_DNA"/>
</dbReference>
<evidence type="ECO:0000256" key="1">
    <source>
        <dbReference type="ARBA" id="ARBA00008702"/>
    </source>
</evidence>
<organism evidence="6 7">
    <name type="scientific">Toxostoma redivivum</name>
    <name type="common">California thrasher</name>
    <dbReference type="NCBI Taxonomy" id="99882"/>
    <lineage>
        <taxon>Eukaryota</taxon>
        <taxon>Metazoa</taxon>
        <taxon>Chordata</taxon>
        <taxon>Craniata</taxon>
        <taxon>Vertebrata</taxon>
        <taxon>Euteleostomi</taxon>
        <taxon>Archelosauria</taxon>
        <taxon>Archosauria</taxon>
        <taxon>Dinosauria</taxon>
        <taxon>Saurischia</taxon>
        <taxon>Theropoda</taxon>
        <taxon>Coelurosauria</taxon>
        <taxon>Aves</taxon>
        <taxon>Neognathae</taxon>
        <taxon>Neoaves</taxon>
        <taxon>Telluraves</taxon>
        <taxon>Australaves</taxon>
        <taxon>Passeriformes</taxon>
        <taxon>Mimidae</taxon>
        <taxon>Toxostoma</taxon>
    </lineage>
</organism>
<protein>
    <recommendedName>
        <fullName evidence="5">Keratin</fullName>
    </recommendedName>
</protein>
<name>A0A7K5J7N5_TOXRE</name>
<evidence type="ECO:0000256" key="5">
    <source>
        <dbReference type="RuleBase" id="RU364002"/>
    </source>
</evidence>
<dbReference type="PANTHER" id="PTHR31203:SF1">
    <property type="entry name" value="BETA-KERATIN-RELATED PROTEIN-RELATED"/>
    <property type="match status" value="1"/>
</dbReference>
<dbReference type="Proteomes" id="UP000523146">
    <property type="component" value="Unassembled WGS sequence"/>
</dbReference>
<comment type="similarity">
    <text evidence="1 5">Belongs to the avian keratin family.</text>
</comment>
<keyword evidence="3 5" id="KW-0416">Keratin</keyword>